<proteinExistence type="predicted"/>
<dbReference type="EMBL" id="LMWN01000087">
    <property type="protein sequence ID" value="KUM97071.1"/>
    <property type="molecule type" value="Genomic_DNA"/>
</dbReference>
<dbReference type="RefSeq" id="WP_067136583.1">
    <property type="nucleotide sequence ID" value="NZ_JBFACD010000024.1"/>
</dbReference>
<dbReference type="Proteomes" id="UP000053127">
    <property type="component" value="Unassembled WGS sequence"/>
</dbReference>
<reference evidence="2 3" key="1">
    <citation type="submission" date="2015-10" db="EMBL/GenBank/DDBJ databases">
        <title>Draft genome sequence of Streptomyces yokosukanensis DSM 40224, type strain for the species Streptomyces yokosukanensis.</title>
        <authorList>
            <person name="Ruckert C."/>
            <person name="Winkler A."/>
            <person name="Kalinowski J."/>
            <person name="Kampfer P."/>
            <person name="Glaeser S."/>
        </authorList>
    </citation>
    <scope>NUCLEOTIDE SEQUENCE [LARGE SCALE GENOMIC DNA]</scope>
    <source>
        <strain evidence="2 3">DSM 40224</strain>
    </source>
</reference>
<evidence type="ECO:0000313" key="3">
    <source>
        <dbReference type="Proteomes" id="UP000053127"/>
    </source>
</evidence>
<accession>A0A117PXA7</accession>
<keyword evidence="3" id="KW-1185">Reference proteome</keyword>
<sequence length="70" mass="6785">MRNIQKAAVAAAIIAGASLVGTGPANALTTERMHPSGGCIDILGEVGVLNGLLGNLLNGEGSPGGQGTQC</sequence>
<feature type="chain" id="PRO_5007153720" description="Chaplin domain-containing protein" evidence="1">
    <location>
        <begin position="28"/>
        <end position="70"/>
    </location>
</feature>
<evidence type="ECO:0008006" key="4">
    <source>
        <dbReference type="Google" id="ProtNLM"/>
    </source>
</evidence>
<feature type="signal peptide" evidence="1">
    <location>
        <begin position="1"/>
        <end position="27"/>
    </location>
</feature>
<gene>
    <name evidence="2" type="ORF">AQI95_42235</name>
</gene>
<organism evidence="2 3">
    <name type="scientific">Streptomyces yokosukanensis</name>
    <dbReference type="NCBI Taxonomy" id="67386"/>
    <lineage>
        <taxon>Bacteria</taxon>
        <taxon>Bacillati</taxon>
        <taxon>Actinomycetota</taxon>
        <taxon>Actinomycetes</taxon>
        <taxon>Kitasatosporales</taxon>
        <taxon>Streptomycetaceae</taxon>
        <taxon>Streptomyces</taxon>
    </lineage>
</organism>
<name>A0A117PXA7_9ACTN</name>
<comment type="caution">
    <text evidence="2">The sequence shown here is derived from an EMBL/GenBank/DDBJ whole genome shotgun (WGS) entry which is preliminary data.</text>
</comment>
<evidence type="ECO:0000256" key="1">
    <source>
        <dbReference type="SAM" id="SignalP"/>
    </source>
</evidence>
<keyword evidence="1" id="KW-0732">Signal</keyword>
<dbReference type="AlphaFoldDB" id="A0A117PXA7"/>
<evidence type="ECO:0000313" key="2">
    <source>
        <dbReference type="EMBL" id="KUM97071.1"/>
    </source>
</evidence>
<protein>
    <recommendedName>
        <fullName evidence="4">Chaplin domain-containing protein</fullName>
    </recommendedName>
</protein>